<dbReference type="InterPro" id="IPR002925">
    <property type="entry name" value="Dienelactn_hydro"/>
</dbReference>
<dbReference type="Proteomes" id="UP001595906">
    <property type="component" value="Unassembled WGS sequence"/>
</dbReference>
<dbReference type="RefSeq" id="WP_379012506.1">
    <property type="nucleotide sequence ID" value="NZ_JBHSDC010000003.1"/>
</dbReference>
<sequence length="290" mass="31894">MKKLLTLTVAAFATAALLSYTFKPSEPAFLSREGYIACYHQTKDQIELDAANPNFAALHMAPAYYKLENPTGTMISFKAEGGDAKGYFIKSKKKTNKWLFVIQEWWGLNDNIKKEAETFSKELGDVNILALDMYDGKVASVPDSAMQYMRNAKSERLEAIVKGGLAYAGTSAKIYTVGWCFGGGWSLQTTLLAGKQAAGCVMYYGRPETNVDRLKTINCDVIGFFANKDQGIPPAAVDAFEKTMKEIGKNITVNRYDAGHGFANPSNPVYDKAATEDAHIKTIAFLKAHM</sequence>
<dbReference type="PANTHER" id="PTHR46623">
    <property type="entry name" value="CARBOXYMETHYLENEBUTENOLIDASE-RELATED"/>
    <property type="match status" value="1"/>
</dbReference>
<accession>A0ABV8PVV3</accession>
<dbReference type="Gene3D" id="3.40.50.1820">
    <property type="entry name" value="alpha/beta hydrolase"/>
    <property type="match status" value="1"/>
</dbReference>
<name>A0ABV8PVV3_9BACT</name>
<evidence type="ECO:0000259" key="2">
    <source>
        <dbReference type="Pfam" id="PF01738"/>
    </source>
</evidence>
<feature type="domain" description="Dienelactone hydrolase" evidence="2">
    <location>
        <begin position="86"/>
        <end position="289"/>
    </location>
</feature>
<dbReference type="EMBL" id="JBHSDC010000003">
    <property type="protein sequence ID" value="MFC4231119.1"/>
    <property type="molecule type" value="Genomic_DNA"/>
</dbReference>
<evidence type="ECO:0000313" key="3">
    <source>
        <dbReference type="EMBL" id="MFC4231119.1"/>
    </source>
</evidence>
<feature type="signal peptide" evidence="1">
    <location>
        <begin position="1"/>
        <end position="15"/>
    </location>
</feature>
<proteinExistence type="predicted"/>
<reference evidence="4" key="1">
    <citation type="journal article" date="2019" name="Int. J. Syst. Evol. Microbiol.">
        <title>The Global Catalogue of Microorganisms (GCM) 10K type strain sequencing project: providing services to taxonomists for standard genome sequencing and annotation.</title>
        <authorList>
            <consortium name="The Broad Institute Genomics Platform"/>
            <consortium name="The Broad Institute Genome Sequencing Center for Infectious Disease"/>
            <person name="Wu L."/>
            <person name="Ma J."/>
        </authorList>
    </citation>
    <scope>NUCLEOTIDE SEQUENCE [LARGE SCALE GENOMIC DNA]</scope>
    <source>
        <strain evidence="4">CECT 8010</strain>
    </source>
</reference>
<evidence type="ECO:0000256" key="1">
    <source>
        <dbReference type="SAM" id="SignalP"/>
    </source>
</evidence>
<gene>
    <name evidence="3" type="ORF">ACFOW1_04410</name>
</gene>
<feature type="chain" id="PRO_5046949564" evidence="1">
    <location>
        <begin position="16"/>
        <end position="290"/>
    </location>
</feature>
<dbReference type="EC" id="3.1.-.-" evidence="3"/>
<dbReference type="SUPFAM" id="SSF53474">
    <property type="entry name" value="alpha/beta-Hydrolases"/>
    <property type="match status" value="1"/>
</dbReference>
<dbReference type="GO" id="GO:0016787">
    <property type="term" value="F:hydrolase activity"/>
    <property type="evidence" value="ECO:0007669"/>
    <property type="project" value="UniProtKB-KW"/>
</dbReference>
<keyword evidence="4" id="KW-1185">Reference proteome</keyword>
<dbReference type="PANTHER" id="PTHR46623:SF7">
    <property type="entry name" value="CARBOXYMETHYLENEBUTENOLIDASE"/>
    <property type="match status" value="1"/>
</dbReference>
<comment type="caution">
    <text evidence="3">The sequence shown here is derived from an EMBL/GenBank/DDBJ whole genome shotgun (WGS) entry which is preliminary data.</text>
</comment>
<organism evidence="3 4">
    <name type="scientific">Parasediminibacterium paludis</name>
    <dbReference type="NCBI Taxonomy" id="908966"/>
    <lineage>
        <taxon>Bacteria</taxon>
        <taxon>Pseudomonadati</taxon>
        <taxon>Bacteroidota</taxon>
        <taxon>Chitinophagia</taxon>
        <taxon>Chitinophagales</taxon>
        <taxon>Chitinophagaceae</taxon>
        <taxon>Parasediminibacterium</taxon>
    </lineage>
</organism>
<protein>
    <submittedName>
        <fullName evidence="3">Dienelactone hydrolase family protein</fullName>
        <ecNumber evidence="3">3.1.-.-</ecNumber>
    </submittedName>
</protein>
<dbReference type="Pfam" id="PF01738">
    <property type="entry name" value="DLH"/>
    <property type="match status" value="1"/>
</dbReference>
<dbReference type="InterPro" id="IPR051049">
    <property type="entry name" value="Dienelactone_hydrolase-like"/>
</dbReference>
<keyword evidence="1" id="KW-0732">Signal</keyword>
<evidence type="ECO:0000313" key="4">
    <source>
        <dbReference type="Proteomes" id="UP001595906"/>
    </source>
</evidence>
<keyword evidence="3" id="KW-0378">Hydrolase</keyword>
<dbReference type="InterPro" id="IPR029058">
    <property type="entry name" value="AB_hydrolase_fold"/>
</dbReference>